<dbReference type="Gene3D" id="2.60.40.1880">
    <property type="entry name" value="Invasion associated locus B (IalB) protein"/>
    <property type="match status" value="1"/>
</dbReference>
<reference evidence="2 3" key="1">
    <citation type="submission" date="2020-06" db="EMBL/GenBank/DDBJ databases">
        <title>Genome sequence of 2 isolates from Red Sea Mangroves.</title>
        <authorList>
            <person name="Sefrji F."/>
            <person name="Michoud G."/>
            <person name="Merlino G."/>
            <person name="Daffonchio D."/>
        </authorList>
    </citation>
    <scope>NUCLEOTIDE SEQUENCE [LARGE SCALE GENOMIC DNA]</scope>
    <source>
        <strain evidence="2 3">R1DC25</strain>
    </source>
</reference>
<dbReference type="EMBL" id="CP058214">
    <property type="protein sequence ID" value="QPC42277.1"/>
    <property type="molecule type" value="Genomic_DNA"/>
</dbReference>
<evidence type="ECO:0000313" key="2">
    <source>
        <dbReference type="EMBL" id="QPC42277.1"/>
    </source>
</evidence>
<dbReference type="InterPro" id="IPR006311">
    <property type="entry name" value="TAT_signal"/>
</dbReference>
<keyword evidence="3" id="KW-1185">Reference proteome</keyword>
<protein>
    <submittedName>
        <fullName evidence="2">Uncharacterized protein</fullName>
    </submittedName>
</protein>
<accession>A0A7S8C2T7</accession>
<dbReference type="Pfam" id="PF06776">
    <property type="entry name" value="IalB"/>
    <property type="match status" value="1"/>
</dbReference>
<keyword evidence="1" id="KW-0732">Signal</keyword>
<gene>
    <name evidence="2" type="ORF">HW532_05905</name>
</gene>
<feature type="chain" id="PRO_5032844077" evidence="1">
    <location>
        <begin position="28"/>
        <end position="173"/>
    </location>
</feature>
<evidence type="ECO:0000256" key="1">
    <source>
        <dbReference type="SAM" id="SignalP"/>
    </source>
</evidence>
<dbReference type="KEGG" id="kmn:HW532_05905"/>
<evidence type="ECO:0000313" key="3">
    <source>
        <dbReference type="Proteomes" id="UP000593594"/>
    </source>
</evidence>
<sequence length="173" mass="19003">MTTRRTLVTLTIAAIAAFILSPDLARAQEPQLLGEYEDWAAYTYDSDKGKVCYIVSQPKDSEPKDVRRDPIFMLITHRPGEKVHNEVSTIIGYPFKKGSTASATIGGSTFQMFTSGDGAWLDSKAKDSEMVNAMKRGIDLVIKGTSWRGTVTTDKYSLRGVTAAMGKIDQECP</sequence>
<feature type="signal peptide" evidence="1">
    <location>
        <begin position="1"/>
        <end position="27"/>
    </location>
</feature>
<dbReference type="RefSeq" id="WP_213163508.1">
    <property type="nucleotide sequence ID" value="NZ_CP058214.1"/>
</dbReference>
<proteinExistence type="predicted"/>
<organism evidence="2 3">
    <name type="scientific">Kaustia mangrovi</name>
    <dbReference type="NCBI Taxonomy" id="2593653"/>
    <lineage>
        <taxon>Bacteria</taxon>
        <taxon>Pseudomonadati</taxon>
        <taxon>Pseudomonadota</taxon>
        <taxon>Alphaproteobacteria</taxon>
        <taxon>Hyphomicrobiales</taxon>
        <taxon>Parvibaculaceae</taxon>
        <taxon>Kaustia</taxon>
    </lineage>
</organism>
<name>A0A7S8C2T7_9HYPH</name>
<dbReference type="Proteomes" id="UP000593594">
    <property type="component" value="Chromosome"/>
</dbReference>
<dbReference type="InterPro" id="IPR038696">
    <property type="entry name" value="IalB_sf"/>
</dbReference>
<dbReference type="AlphaFoldDB" id="A0A7S8C2T7"/>
<dbReference type="InterPro" id="IPR010642">
    <property type="entry name" value="Invasion_prot_B"/>
</dbReference>
<dbReference type="PROSITE" id="PS51318">
    <property type="entry name" value="TAT"/>
    <property type="match status" value="1"/>
</dbReference>